<dbReference type="PANTHER" id="PTHR43277">
    <property type="entry name" value="ARGININE DECARBOXYLASE"/>
    <property type="match status" value="1"/>
</dbReference>
<feature type="domain" description="Orn/Lys/Arg decarboxylase C-terminal" evidence="7">
    <location>
        <begin position="432"/>
        <end position="478"/>
    </location>
</feature>
<dbReference type="InterPro" id="IPR015424">
    <property type="entry name" value="PyrdxlP-dep_Trfase"/>
</dbReference>
<dbReference type="InterPro" id="IPR036633">
    <property type="entry name" value="Prn/Lys/Arg_de-COase_C_sf"/>
</dbReference>
<keyword evidence="8" id="KW-0032">Aminotransferase</keyword>
<evidence type="ECO:0000259" key="6">
    <source>
        <dbReference type="Pfam" id="PF01276"/>
    </source>
</evidence>
<dbReference type="AlphaFoldDB" id="A0AAE4FTU5"/>
<comment type="similarity">
    <text evidence="2">Belongs to the Orn/Lys/Arg decarboxylase class-I family.</text>
</comment>
<accession>A0AAE4FTU5</accession>
<dbReference type="InterPro" id="IPR015421">
    <property type="entry name" value="PyrdxlP-dep_Trfase_major"/>
</dbReference>
<gene>
    <name evidence="8" type="ORF">RIF25_13190</name>
</gene>
<evidence type="ECO:0000256" key="4">
    <source>
        <dbReference type="ARBA" id="ARBA00022898"/>
    </source>
</evidence>
<dbReference type="InterPro" id="IPR052357">
    <property type="entry name" value="Orn_Lys_Arg_decarboxylase-I"/>
</dbReference>
<dbReference type="SUPFAM" id="SSF55904">
    <property type="entry name" value="Ornithine decarboxylase C-terminal domain"/>
    <property type="match status" value="1"/>
</dbReference>
<protein>
    <submittedName>
        <fullName evidence="8">Aminotransferase class I/II-fold pyridoxal phosphate-dependent enzyme</fullName>
    </submittedName>
</protein>
<proteinExistence type="inferred from homology"/>
<organism evidence="8 9">
    <name type="scientific">Pseudocalidococcus azoricus BACA0444</name>
    <dbReference type="NCBI Taxonomy" id="2918990"/>
    <lineage>
        <taxon>Bacteria</taxon>
        <taxon>Bacillati</taxon>
        <taxon>Cyanobacteriota</taxon>
        <taxon>Cyanophyceae</taxon>
        <taxon>Acaryochloridales</taxon>
        <taxon>Thermosynechococcaceae</taxon>
        <taxon>Pseudocalidococcus</taxon>
        <taxon>Pseudocalidococcus azoricus</taxon>
    </lineage>
</organism>
<evidence type="ECO:0000256" key="1">
    <source>
        <dbReference type="ARBA" id="ARBA00001933"/>
    </source>
</evidence>
<dbReference type="RefSeq" id="WP_322878989.1">
    <property type="nucleotide sequence ID" value="NZ_JAVMIP010000016.1"/>
</dbReference>
<dbReference type="EMBL" id="JAVMIP010000016">
    <property type="protein sequence ID" value="MDS3861758.1"/>
    <property type="molecule type" value="Genomic_DNA"/>
</dbReference>
<dbReference type="GO" id="GO:0016831">
    <property type="term" value="F:carboxy-lyase activity"/>
    <property type="evidence" value="ECO:0007669"/>
    <property type="project" value="UniProtKB-KW"/>
</dbReference>
<dbReference type="Pfam" id="PF03711">
    <property type="entry name" value="OKR_DC_1_C"/>
    <property type="match status" value="1"/>
</dbReference>
<dbReference type="InterPro" id="IPR008286">
    <property type="entry name" value="Prn/Lys/Arg_de-COase_C"/>
</dbReference>
<dbReference type="GO" id="GO:0008483">
    <property type="term" value="F:transaminase activity"/>
    <property type="evidence" value="ECO:0007669"/>
    <property type="project" value="UniProtKB-KW"/>
</dbReference>
<evidence type="ECO:0000259" key="7">
    <source>
        <dbReference type="Pfam" id="PF03711"/>
    </source>
</evidence>
<evidence type="ECO:0000256" key="3">
    <source>
        <dbReference type="ARBA" id="ARBA00022793"/>
    </source>
</evidence>
<dbReference type="PANTHER" id="PTHR43277:SF4">
    <property type="entry name" value="ARGININE DECARBOXYLASE"/>
    <property type="match status" value="1"/>
</dbReference>
<keyword evidence="9" id="KW-1185">Reference proteome</keyword>
<keyword evidence="4" id="KW-0663">Pyridoxal phosphate</keyword>
<evidence type="ECO:0000256" key="2">
    <source>
        <dbReference type="ARBA" id="ARBA00010671"/>
    </source>
</evidence>
<dbReference type="SUPFAM" id="SSF53383">
    <property type="entry name" value="PLP-dependent transferases"/>
    <property type="match status" value="1"/>
</dbReference>
<dbReference type="Gene3D" id="3.40.640.10">
    <property type="entry name" value="Type I PLP-dependent aspartate aminotransferase-like (Major domain)"/>
    <property type="match status" value="1"/>
</dbReference>
<evidence type="ECO:0000313" key="9">
    <source>
        <dbReference type="Proteomes" id="UP001268256"/>
    </source>
</evidence>
<evidence type="ECO:0000313" key="8">
    <source>
        <dbReference type="EMBL" id="MDS3861758.1"/>
    </source>
</evidence>
<dbReference type="CDD" id="cd00615">
    <property type="entry name" value="Orn_deC_like"/>
    <property type="match status" value="1"/>
</dbReference>
<dbReference type="Gene3D" id="3.90.105.10">
    <property type="entry name" value="Molybdopterin biosynthesis moea protein, domain 2"/>
    <property type="match status" value="1"/>
</dbReference>
<keyword evidence="5" id="KW-0456">Lyase</keyword>
<keyword evidence="3" id="KW-0210">Decarboxylase</keyword>
<sequence>MADSLPHLPILNALLHHSQGNYRGFHTPGHHSGQGIHPDLADAWRITGLQLDLSEIPGLDNLAAPTAIIAQAQNLAAETFGAEKTWFLINGSTVGISAAIMATCGPGDRILVPRTIHQSVLSGMILAGARPALITPDYDPVWGLALPLNSEQIQAALKQYPDTKAVLVISPTYDGLCPDLVQIVEVVHQQNIPLIVDEAHGSHFQFHPQLPMSAIQAGADVVIHSTHKTLSAFTQAAMLHHQGRRVSPTRISQCLRVLQSSSPSYLLLASLDVAREQMATEGESLWASVLGLVDDLNQALDNLPSAIQLSAEFLPAGVTKDPTRVTLGTWPLKITGYRADDYLTQSHHLIGELPTLNYLTFLLGLGHTRADINALVQSWGQLIETMAENYGQKYLYTQEWQTLNQMGQISPSLGPITTPIVDPRTAFLGLQQQVPQAQAINQISAEWICPYPPGIPWLFPGELITEPIMAQLLAIQQAGGIIAGASDPTLQTLQIIDA</sequence>
<feature type="domain" description="Orn/Lys/Arg decarboxylases family 1 pyridoxal-P attachment site" evidence="6">
    <location>
        <begin position="9"/>
        <end position="305"/>
    </location>
</feature>
<comment type="caution">
    <text evidence="8">The sequence shown here is derived from an EMBL/GenBank/DDBJ whole genome shotgun (WGS) entry which is preliminary data.</text>
</comment>
<evidence type="ECO:0000256" key="5">
    <source>
        <dbReference type="ARBA" id="ARBA00023239"/>
    </source>
</evidence>
<reference evidence="9" key="1">
    <citation type="submission" date="2023-07" db="EMBL/GenBank/DDBJ databases">
        <authorList>
            <person name="Luz R."/>
            <person name="Cordeiro R."/>
            <person name="Fonseca A."/>
            <person name="Goncalves V."/>
        </authorList>
    </citation>
    <scope>NUCLEOTIDE SEQUENCE [LARGE SCALE GENOMIC DNA]</scope>
    <source>
        <strain evidence="9">BACA0444</strain>
    </source>
</reference>
<dbReference type="InterPro" id="IPR000310">
    <property type="entry name" value="Orn/Lys/Arg_deCO2ase_major_dom"/>
</dbReference>
<dbReference type="Pfam" id="PF01276">
    <property type="entry name" value="OKR_DC_1"/>
    <property type="match status" value="1"/>
</dbReference>
<dbReference type="Proteomes" id="UP001268256">
    <property type="component" value="Unassembled WGS sequence"/>
</dbReference>
<keyword evidence="8" id="KW-0808">Transferase</keyword>
<name>A0AAE4FTU5_9CYAN</name>
<comment type="cofactor">
    <cofactor evidence="1">
        <name>pyridoxal 5'-phosphate</name>
        <dbReference type="ChEBI" id="CHEBI:597326"/>
    </cofactor>
</comment>